<accession>A0A8J3F8B6</accession>
<dbReference type="Proteomes" id="UP000649739">
    <property type="component" value="Unassembled WGS sequence"/>
</dbReference>
<dbReference type="AlphaFoldDB" id="A0A8J3F8B6"/>
<comment type="caution">
    <text evidence="1">The sequence shown here is derived from an EMBL/GenBank/DDBJ whole genome shotgun (WGS) entry which is preliminary data.</text>
</comment>
<evidence type="ECO:0000313" key="2">
    <source>
        <dbReference type="Proteomes" id="UP000649739"/>
    </source>
</evidence>
<gene>
    <name evidence="1" type="ORF">GCM10010123_03800</name>
</gene>
<reference evidence="1" key="1">
    <citation type="journal article" date="2014" name="Int. J. Syst. Evol. Microbiol.">
        <title>Complete genome sequence of Corynebacterium casei LMG S-19264T (=DSM 44701T), isolated from a smear-ripened cheese.</title>
        <authorList>
            <consortium name="US DOE Joint Genome Institute (JGI-PGF)"/>
            <person name="Walter F."/>
            <person name="Albersmeier A."/>
            <person name="Kalinowski J."/>
            <person name="Ruckert C."/>
        </authorList>
    </citation>
    <scope>NUCLEOTIDE SEQUENCE</scope>
    <source>
        <strain evidence="1">JCM 3090</strain>
    </source>
</reference>
<reference evidence="1" key="2">
    <citation type="submission" date="2020-09" db="EMBL/GenBank/DDBJ databases">
        <authorList>
            <person name="Sun Q."/>
            <person name="Ohkuma M."/>
        </authorList>
    </citation>
    <scope>NUCLEOTIDE SEQUENCE</scope>
    <source>
        <strain evidence="1">JCM 3090</strain>
    </source>
</reference>
<name>A0A8J3F8B6_9ACTN</name>
<dbReference type="InterPro" id="IPR006311">
    <property type="entry name" value="TAT_signal"/>
</dbReference>
<evidence type="ECO:0000313" key="1">
    <source>
        <dbReference type="EMBL" id="GGJ77056.1"/>
    </source>
</evidence>
<proteinExistence type="predicted"/>
<keyword evidence="2" id="KW-1185">Reference proteome</keyword>
<organism evidence="1 2">
    <name type="scientific">Pilimelia anulata</name>
    <dbReference type="NCBI Taxonomy" id="53371"/>
    <lineage>
        <taxon>Bacteria</taxon>
        <taxon>Bacillati</taxon>
        <taxon>Actinomycetota</taxon>
        <taxon>Actinomycetes</taxon>
        <taxon>Micromonosporales</taxon>
        <taxon>Micromonosporaceae</taxon>
        <taxon>Pilimelia</taxon>
    </lineage>
</organism>
<dbReference type="EMBL" id="BMQB01000001">
    <property type="protein sequence ID" value="GGJ77056.1"/>
    <property type="molecule type" value="Genomic_DNA"/>
</dbReference>
<sequence length="154" mass="15102">MAHPHPAPRTAPVAGTRRALLRAAALVPAAAVAAGCRPGRPAAPDPLTGLLAGTVALAALYARVIETTPALAARLAPVRAAHEAHAAALTAVIAPPTTPPAPPPGAAPTVATLRRAERTGQRAAAAACLAAPAARATLLGEIAAARATHLEVLA</sequence>
<dbReference type="PROSITE" id="PS51318">
    <property type="entry name" value="TAT"/>
    <property type="match status" value="1"/>
</dbReference>
<dbReference type="RefSeq" id="WP_229783233.1">
    <property type="nucleotide sequence ID" value="NZ_BMQB01000001.1"/>
</dbReference>
<protein>
    <submittedName>
        <fullName evidence="1">Uncharacterized protein</fullName>
    </submittedName>
</protein>